<dbReference type="Pfam" id="PF04383">
    <property type="entry name" value="KilA-N"/>
    <property type="match status" value="1"/>
</dbReference>
<protein>
    <recommendedName>
        <fullName evidence="2">KilA-N domain-containing protein</fullName>
    </recommendedName>
</protein>
<evidence type="ECO:0000313" key="3">
    <source>
        <dbReference type="EMBL" id="HAF0185096.1"/>
    </source>
</evidence>
<dbReference type="PROSITE" id="PS51301">
    <property type="entry name" value="KILA_N"/>
    <property type="match status" value="1"/>
</dbReference>
<reference evidence="3" key="2">
    <citation type="submission" date="2019-10" db="EMBL/GenBank/DDBJ databases">
        <authorList>
            <consortium name="NCBI Pathogen Detection Project"/>
        </authorList>
    </citation>
    <scope>NUCLEOTIDE SEQUENCE</scope>
    <source>
        <strain evidence="3">Salmonella enterica</strain>
    </source>
</reference>
<dbReference type="AlphaFoldDB" id="A0A740S244"/>
<feature type="region of interest" description="Disordered" evidence="1">
    <location>
        <begin position="17"/>
        <end position="41"/>
    </location>
</feature>
<sequence>MSSCGLNIGRYGSNVGKCKRNGRAGPSQQSEYGENMSNHHVMGTATPKKDSYLVVDGCLINSFEPNLYSLNDIHKASGGSASKKPAFYLRTLTAKRILNALPGERWEKLHVIRGGVLQGTFASQELVFAYALWLSPDFYVRVLSNLPFISDLRNGEAK</sequence>
<gene>
    <name evidence="3" type="ORF">GB249_03545</name>
</gene>
<reference evidence="3" key="1">
    <citation type="journal article" date="2018" name="Genome Biol.">
        <title>SKESA: strategic k-mer extension for scrupulous assemblies.</title>
        <authorList>
            <person name="Souvorov A."/>
            <person name="Agarwala R."/>
            <person name="Lipman D.J."/>
        </authorList>
    </citation>
    <scope>NUCLEOTIDE SEQUENCE</scope>
    <source>
        <strain evidence="3">Salmonella enterica</strain>
    </source>
</reference>
<name>A0A740S244_SALDE</name>
<comment type="caution">
    <text evidence="3">The sequence shown here is derived from an EMBL/GenBank/DDBJ whole genome shotgun (WGS) entry which is preliminary data.</text>
</comment>
<dbReference type="SMART" id="SM01252">
    <property type="entry name" value="KilA-N"/>
    <property type="match status" value="1"/>
</dbReference>
<evidence type="ECO:0000259" key="2">
    <source>
        <dbReference type="PROSITE" id="PS51301"/>
    </source>
</evidence>
<dbReference type="InterPro" id="IPR018004">
    <property type="entry name" value="KilA/APSES_HTH"/>
</dbReference>
<dbReference type="InterPro" id="IPR017880">
    <property type="entry name" value="KilA_N"/>
</dbReference>
<dbReference type="EMBL" id="DAATUR010000002">
    <property type="protein sequence ID" value="HAF0185096.1"/>
    <property type="molecule type" value="Genomic_DNA"/>
</dbReference>
<accession>A0A740S244</accession>
<evidence type="ECO:0000256" key="1">
    <source>
        <dbReference type="SAM" id="MobiDB-lite"/>
    </source>
</evidence>
<feature type="domain" description="KilA-N" evidence="2">
    <location>
        <begin position="46"/>
        <end position="149"/>
    </location>
</feature>
<feature type="compositionally biased region" description="Polar residues" evidence="1">
    <location>
        <begin position="26"/>
        <end position="38"/>
    </location>
</feature>
<proteinExistence type="predicted"/>
<organism evidence="3">
    <name type="scientific">Salmonella derby</name>
    <dbReference type="NCBI Taxonomy" id="28144"/>
    <lineage>
        <taxon>Bacteria</taxon>
        <taxon>Pseudomonadati</taxon>
        <taxon>Pseudomonadota</taxon>
        <taxon>Gammaproteobacteria</taxon>
        <taxon>Enterobacterales</taxon>
        <taxon>Enterobacteriaceae</taxon>
        <taxon>Salmonella</taxon>
    </lineage>
</organism>